<proteinExistence type="predicted"/>
<comment type="caution">
    <text evidence="1">The sequence shown here is derived from an EMBL/GenBank/DDBJ whole genome shotgun (WGS) entry which is preliminary data.</text>
</comment>
<keyword evidence="2" id="KW-1185">Reference proteome</keyword>
<evidence type="ECO:0000313" key="2">
    <source>
        <dbReference type="Proteomes" id="UP000827092"/>
    </source>
</evidence>
<dbReference type="AlphaFoldDB" id="A0AAV6TCN8"/>
<evidence type="ECO:0000313" key="1">
    <source>
        <dbReference type="EMBL" id="KAG8155660.1"/>
    </source>
</evidence>
<organism evidence="1 2">
    <name type="scientific">Oedothorax gibbosus</name>
    <dbReference type="NCBI Taxonomy" id="931172"/>
    <lineage>
        <taxon>Eukaryota</taxon>
        <taxon>Metazoa</taxon>
        <taxon>Ecdysozoa</taxon>
        <taxon>Arthropoda</taxon>
        <taxon>Chelicerata</taxon>
        <taxon>Arachnida</taxon>
        <taxon>Araneae</taxon>
        <taxon>Araneomorphae</taxon>
        <taxon>Entelegynae</taxon>
        <taxon>Araneoidea</taxon>
        <taxon>Linyphiidae</taxon>
        <taxon>Erigoninae</taxon>
        <taxon>Oedothorax</taxon>
    </lineage>
</organism>
<protein>
    <submittedName>
        <fullName evidence="1">Uncharacterized protein</fullName>
    </submittedName>
</protein>
<accession>A0AAV6TCN8</accession>
<sequence length="72" mass="7918">MVIAVPAAGINALKTGARVDSALPYSWPVLKGPLKRLLRKTKNLDPICHPLPGCFYGRLWGLRGFFAEDILL</sequence>
<dbReference type="EMBL" id="JAFNEN010007442">
    <property type="protein sequence ID" value="KAG8155660.1"/>
    <property type="molecule type" value="Genomic_DNA"/>
</dbReference>
<name>A0AAV6TCN8_9ARAC</name>
<dbReference type="Proteomes" id="UP000827092">
    <property type="component" value="Unassembled WGS sequence"/>
</dbReference>
<reference evidence="1 2" key="1">
    <citation type="journal article" date="2022" name="Nat. Ecol. Evol.">
        <title>A masculinizing supergene underlies an exaggerated male reproductive morph in a spider.</title>
        <authorList>
            <person name="Hendrickx F."/>
            <person name="De Corte Z."/>
            <person name="Sonet G."/>
            <person name="Van Belleghem S.M."/>
            <person name="Kostlbacher S."/>
            <person name="Vangestel C."/>
        </authorList>
    </citation>
    <scope>NUCLEOTIDE SEQUENCE [LARGE SCALE GENOMIC DNA]</scope>
    <source>
        <strain evidence="1">W744_W776</strain>
    </source>
</reference>
<gene>
    <name evidence="1" type="ORF">JTE90_015671</name>
</gene>